<dbReference type="Pfam" id="PF01814">
    <property type="entry name" value="Hemerythrin"/>
    <property type="match status" value="1"/>
</dbReference>
<organism evidence="2 3">
    <name type="scientific">Thiorhodovibrio winogradskyi</name>
    <dbReference type="NCBI Taxonomy" id="77007"/>
    <lineage>
        <taxon>Bacteria</taxon>
        <taxon>Pseudomonadati</taxon>
        <taxon>Pseudomonadota</taxon>
        <taxon>Gammaproteobacteria</taxon>
        <taxon>Chromatiales</taxon>
        <taxon>Chromatiaceae</taxon>
        <taxon>Thiorhodovibrio</taxon>
    </lineage>
</organism>
<reference evidence="2 3" key="1">
    <citation type="journal article" date="2023" name="Microorganisms">
        <title>Thiorhodovibrio frisius and Trv. litoralis spp. nov., Two Novel Members from a Clade of Fastidious Purple Sulfur Bacteria That Exhibit Unique Red-Shifted Light-Harvesting Capabilities.</title>
        <authorList>
            <person name="Methner A."/>
            <person name="Kuzyk S.B."/>
            <person name="Petersen J."/>
            <person name="Bauer S."/>
            <person name="Brinkmann H."/>
            <person name="Sichau K."/>
            <person name="Wanner G."/>
            <person name="Wolf J."/>
            <person name="Neumann-Schaal M."/>
            <person name="Henke P."/>
            <person name="Tank M."/>
            <person name="Sproer C."/>
            <person name="Bunk B."/>
            <person name="Overmann J."/>
        </authorList>
    </citation>
    <scope>NUCLEOTIDE SEQUENCE [LARGE SCALE GENOMIC DNA]</scope>
    <source>
        <strain evidence="2 3">DSM 6702</strain>
    </source>
</reference>
<dbReference type="EMBL" id="CP121472">
    <property type="protein sequence ID" value="WPL17453.1"/>
    <property type="molecule type" value="Genomic_DNA"/>
</dbReference>
<dbReference type="PANTHER" id="PTHR39966">
    <property type="entry name" value="BLL2471 PROTEIN-RELATED"/>
    <property type="match status" value="1"/>
</dbReference>
<protein>
    <recommendedName>
        <fullName evidence="1">Hemerythrin-like domain-containing protein</fullName>
    </recommendedName>
</protein>
<proteinExistence type="predicted"/>
<feature type="domain" description="Hemerythrin-like" evidence="1">
    <location>
        <begin position="8"/>
        <end position="127"/>
    </location>
</feature>
<evidence type="ECO:0000259" key="1">
    <source>
        <dbReference type="Pfam" id="PF01814"/>
    </source>
</evidence>
<keyword evidence="3" id="KW-1185">Reference proteome</keyword>
<dbReference type="RefSeq" id="WP_328987962.1">
    <property type="nucleotide sequence ID" value="NZ_CP121472.1"/>
</dbReference>
<gene>
    <name evidence="2" type="ORF">Thiowin_02467</name>
</gene>
<name>A0ABZ0S8R5_9GAMM</name>
<evidence type="ECO:0000313" key="2">
    <source>
        <dbReference type="EMBL" id="WPL17453.1"/>
    </source>
</evidence>
<dbReference type="Gene3D" id="1.20.120.520">
    <property type="entry name" value="nmb1532 protein domain like"/>
    <property type="match status" value="1"/>
</dbReference>
<accession>A0ABZ0S8R5</accession>
<evidence type="ECO:0000313" key="3">
    <source>
        <dbReference type="Proteomes" id="UP001432180"/>
    </source>
</evidence>
<dbReference type="PANTHER" id="PTHR39966:SF3">
    <property type="entry name" value="DUF438 DOMAIN-CONTAINING PROTEIN"/>
    <property type="match status" value="1"/>
</dbReference>
<dbReference type="InterPro" id="IPR012312">
    <property type="entry name" value="Hemerythrin-like"/>
</dbReference>
<dbReference type="Proteomes" id="UP001432180">
    <property type="component" value="Chromosome"/>
</dbReference>
<sequence length="143" mass="15502">MSQPFVITLTADHRRCDQLLAQVETAIQAADCPLASGATEAFCTATEGHFRFEEETLFPPLEAVMPGATGPTAVMRQEHQLIRGLMGDLRTAVAAQDCDDSLGVISTLHMVLQQHNIKEEGVLYPAADRNLADRVEQLLASLA</sequence>